<keyword evidence="5" id="KW-0408">Iron</keyword>
<keyword evidence="1" id="KW-0813">Transport</keyword>
<dbReference type="GO" id="GO:0046872">
    <property type="term" value="F:metal ion binding"/>
    <property type="evidence" value="ECO:0007669"/>
    <property type="project" value="UniProtKB-KW"/>
</dbReference>
<protein>
    <recommendedName>
        <fullName evidence="6">Cytochrome c domain-containing protein</fullName>
    </recommendedName>
</protein>
<dbReference type="PROSITE" id="PS51007">
    <property type="entry name" value="CYTC"/>
    <property type="match status" value="1"/>
</dbReference>
<reference evidence="7" key="1">
    <citation type="submission" date="2018-06" db="EMBL/GenBank/DDBJ databases">
        <authorList>
            <person name="Zhirakovskaya E."/>
        </authorList>
    </citation>
    <scope>NUCLEOTIDE SEQUENCE</scope>
</reference>
<evidence type="ECO:0000256" key="3">
    <source>
        <dbReference type="ARBA" id="ARBA00022723"/>
    </source>
</evidence>
<dbReference type="PANTHER" id="PTHR33751:SF9">
    <property type="entry name" value="CYTOCHROME C4"/>
    <property type="match status" value="1"/>
</dbReference>
<dbReference type="PROSITE" id="PS51257">
    <property type="entry name" value="PROKAR_LIPOPROTEIN"/>
    <property type="match status" value="1"/>
</dbReference>
<evidence type="ECO:0000259" key="6">
    <source>
        <dbReference type="PROSITE" id="PS51007"/>
    </source>
</evidence>
<evidence type="ECO:0000256" key="5">
    <source>
        <dbReference type="ARBA" id="ARBA00023004"/>
    </source>
</evidence>
<keyword evidence="3" id="KW-0479">Metal-binding</keyword>
<dbReference type="Pfam" id="PF00034">
    <property type="entry name" value="Cytochrom_C"/>
    <property type="match status" value="1"/>
</dbReference>
<dbReference type="GO" id="GO:0020037">
    <property type="term" value="F:heme binding"/>
    <property type="evidence" value="ECO:0007669"/>
    <property type="project" value="InterPro"/>
</dbReference>
<dbReference type="EMBL" id="UOFB01000102">
    <property type="protein sequence ID" value="VAW45865.1"/>
    <property type="molecule type" value="Genomic_DNA"/>
</dbReference>
<dbReference type="GO" id="GO:0009055">
    <property type="term" value="F:electron transfer activity"/>
    <property type="evidence" value="ECO:0007669"/>
    <property type="project" value="InterPro"/>
</dbReference>
<evidence type="ECO:0000313" key="7">
    <source>
        <dbReference type="EMBL" id="VAW45865.1"/>
    </source>
</evidence>
<evidence type="ECO:0000256" key="2">
    <source>
        <dbReference type="ARBA" id="ARBA00022617"/>
    </source>
</evidence>
<dbReference type="InterPro" id="IPR050597">
    <property type="entry name" value="Cytochrome_c_Oxidase_Subunit"/>
</dbReference>
<accession>A0A3B0VQP5</accession>
<proteinExistence type="predicted"/>
<sequence>MAILFKNKAPYILSCALLSSAVLLSTGCSNEGSDDASEKGEAASLLEKTTAAGTSVVDSTKSAVEETADKAAAVASDAKEVVVDTADKVAAVASDAKEVVVDTADKAAAVASDAKEAVVDTADKAAAVVSNAKDAVAEKTEVVKQAVVAEDKSHGHDHASPAVDGAKVFASCAGCHGSKAEGGVGPNLNAQTASDVADKLTRYKAGEQIGPMSGMMTPIAKGLSDADIKAVSEYVVTLK</sequence>
<name>A0A3B0VQP5_9ZZZZ</name>
<gene>
    <name evidence="7" type="ORF">MNBD_GAMMA04-150</name>
</gene>
<keyword evidence="2" id="KW-0349">Heme</keyword>
<dbReference type="Gene3D" id="1.10.760.10">
    <property type="entry name" value="Cytochrome c-like domain"/>
    <property type="match status" value="1"/>
</dbReference>
<dbReference type="InterPro" id="IPR009056">
    <property type="entry name" value="Cyt_c-like_dom"/>
</dbReference>
<evidence type="ECO:0000256" key="1">
    <source>
        <dbReference type="ARBA" id="ARBA00022448"/>
    </source>
</evidence>
<dbReference type="InterPro" id="IPR036909">
    <property type="entry name" value="Cyt_c-like_dom_sf"/>
</dbReference>
<dbReference type="PANTHER" id="PTHR33751">
    <property type="entry name" value="CBB3-TYPE CYTOCHROME C OXIDASE SUBUNIT FIXP"/>
    <property type="match status" value="1"/>
</dbReference>
<dbReference type="SUPFAM" id="SSF46626">
    <property type="entry name" value="Cytochrome c"/>
    <property type="match status" value="1"/>
</dbReference>
<dbReference type="AlphaFoldDB" id="A0A3B0VQP5"/>
<feature type="domain" description="Cytochrome c" evidence="6">
    <location>
        <begin position="160"/>
        <end position="239"/>
    </location>
</feature>
<keyword evidence="4" id="KW-0249">Electron transport</keyword>
<evidence type="ECO:0000256" key="4">
    <source>
        <dbReference type="ARBA" id="ARBA00022982"/>
    </source>
</evidence>
<organism evidence="7">
    <name type="scientific">hydrothermal vent metagenome</name>
    <dbReference type="NCBI Taxonomy" id="652676"/>
    <lineage>
        <taxon>unclassified sequences</taxon>
        <taxon>metagenomes</taxon>
        <taxon>ecological metagenomes</taxon>
    </lineage>
</organism>